<name>A0A395HVT0_ASPHC</name>
<dbReference type="GO" id="GO:0005737">
    <property type="term" value="C:cytoplasm"/>
    <property type="evidence" value="ECO:0007669"/>
    <property type="project" value="TreeGrafter"/>
</dbReference>
<keyword evidence="3" id="KW-1185">Reference proteome</keyword>
<gene>
    <name evidence="2" type="ORF">BO97DRAFT_425903</name>
</gene>
<dbReference type="InterPro" id="IPR051402">
    <property type="entry name" value="KPR-Related"/>
</dbReference>
<dbReference type="Pfam" id="PF08546">
    <property type="entry name" value="ApbA_C"/>
    <property type="match status" value="1"/>
</dbReference>
<evidence type="ECO:0000313" key="3">
    <source>
        <dbReference type="Proteomes" id="UP000248961"/>
    </source>
</evidence>
<evidence type="ECO:0000259" key="1">
    <source>
        <dbReference type="Pfam" id="PF08546"/>
    </source>
</evidence>
<reference evidence="2 3" key="1">
    <citation type="submission" date="2018-02" db="EMBL/GenBank/DDBJ databases">
        <title>The genomes of Aspergillus section Nigri reveals drivers in fungal speciation.</title>
        <authorList>
            <consortium name="DOE Joint Genome Institute"/>
            <person name="Vesth T.C."/>
            <person name="Nybo J."/>
            <person name="Theobald S."/>
            <person name="Brandl J."/>
            <person name="Frisvad J.C."/>
            <person name="Nielsen K.F."/>
            <person name="Lyhne E.K."/>
            <person name="Kogle M.E."/>
            <person name="Kuo A."/>
            <person name="Riley R."/>
            <person name="Clum A."/>
            <person name="Nolan M."/>
            <person name="Lipzen A."/>
            <person name="Salamov A."/>
            <person name="Henrissat B."/>
            <person name="Wiebenga A."/>
            <person name="De vries R.P."/>
            <person name="Grigoriev I.V."/>
            <person name="Mortensen U.H."/>
            <person name="Andersen M.R."/>
            <person name="Baker S.E."/>
        </authorList>
    </citation>
    <scope>NUCLEOTIDE SEQUENCE [LARGE SCALE GENOMIC DNA]</scope>
    <source>
        <strain evidence="2 3">CBS 101889</strain>
    </source>
</reference>
<accession>A0A395HVT0</accession>
<dbReference type="RefSeq" id="XP_025550102.1">
    <property type="nucleotide sequence ID" value="XM_025697100.1"/>
</dbReference>
<evidence type="ECO:0000313" key="2">
    <source>
        <dbReference type="EMBL" id="RAL10948.1"/>
    </source>
</evidence>
<dbReference type="VEuPathDB" id="FungiDB:BO97DRAFT_425903"/>
<organism evidence="2 3">
    <name type="scientific">Aspergillus homomorphus (strain CBS 101889)</name>
    <dbReference type="NCBI Taxonomy" id="1450537"/>
    <lineage>
        <taxon>Eukaryota</taxon>
        <taxon>Fungi</taxon>
        <taxon>Dikarya</taxon>
        <taxon>Ascomycota</taxon>
        <taxon>Pezizomycotina</taxon>
        <taxon>Eurotiomycetes</taxon>
        <taxon>Eurotiomycetidae</taxon>
        <taxon>Eurotiales</taxon>
        <taxon>Aspergillaceae</taxon>
        <taxon>Aspergillus</taxon>
        <taxon>Aspergillus subgen. Circumdati</taxon>
    </lineage>
</organism>
<dbReference type="InterPro" id="IPR008927">
    <property type="entry name" value="6-PGluconate_DH-like_C_sf"/>
</dbReference>
<dbReference type="PANTHER" id="PTHR21708:SF30">
    <property type="entry name" value="2-DEHYDROPANTOATE 2-REDUCTASE-RELATED"/>
    <property type="match status" value="1"/>
</dbReference>
<dbReference type="STRING" id="1450537.A0A395HVT0"/>
<feature type="domain" description="Ketopantoate reductase C-terminal" evidence="1">
    <location>
        <begin position="1"/>
        <end position="82"/>
    </location>
</feature>
<proteinExistence type="predicted"/>
<dbReference type="AlphaFoldDB" id="A0A395HVT0"/>
<dbReference type="InterPro" id="IPR013752">
    <property type="entry name" value="KPA_reductase"/>
</dbReference>
<dbReference type="EMBL" id="KZ824291">
    <property type="protein sequence ID" value="RAL10948.1"/>
    <property type="molecule type" value="Genomic_DNA"/>
</dbReference>
<sequence>MREIQAAAKACADVELPLEALEYMVTMDPVTMYNPPSMQVDVRSGRFTEFENIVGETVREGRVKRVAMPTLTVLYGILKAIQWRTKEKRGLVTVPEPEDHTVKK</sequence>
<dbReference type="Gene3D" id="1.10.1040.10">
    <property type="entry name" value="N-(1-d-carboxylethyl)-l-norvaline Dehydrogenase, domain 2"/>
    <property type="match status" value="1"/>
</dbReference>
<dbReference type="PANTHER" id="PTHR21708">
    <property type="entry name" value="PROBABLE 2-DEHYDROPANTOATE 2-REDUCTASE"/>
    <property type="match status" value="1"/>
</dbReference>
<dbReference type="GeneID" id="37201389"/>
<dbReference type="Proteomes" id="UP000248961">
    <property type="component" value="Unassembled WGS sequence"/>
</dbReference>
<dbReference type="SUPFAM" id="SSF48179">
    <property type="entry name" value="6-phosphogluconate dehydrogenase C-terminal domain-like"/>
    <property type="match status" value="1"/>
</dbReference>
<dbReference type="InterPro" id="IPR013328">
    <property type="entry name" value="6PGD_dom2"/>
</dbReference>
<protein>
    <recommendedName>
        <fullName evidence="1">Ketopantoate reductase C-terminal domain-containing protein</fullName>
    </recommendedName>
</protein>
<dbReference type="OrthoDB" id="3609at2759"/>